<protein>
    <submittedName>
        <fullName evidence="1">Uncharacterized protein</fullName>
    </submittedName>
</protein>
<dbReference type="Gene3D" id="3.40.50.2300">
    <property type="match status" value="1"/>
</dbReference>
<dbReference type="AlphaFoldDB" id="A0A918E1I8"/>
<reference evidence="1" key="1">
    <citation type="journal article" date="2014" name="Int. J. Syst. Evol. Microbiol.">
        <title>Complete genome sequence of Corynebacterium casei LMG S-19264T (=DSM 44701T), isolated from a smear-ripened cheese.</title>
        <authorList>
            <consortium name="US DOE Joint Genome Institute (JGI-PGF)"/>
            <person name="Walter F."/>
            <person name="Albersmeier A."/>
            <person name="Kalinowski J."/>
            <person name="Ruckert C."/>
        </authorList>
    </citation>
    <scope>NUCLEOTIDE SEQUENCE</scope>
    <source>
        <strain evidence="1">CGMCC 4.7201</strain>
    </source>
</reference>
<evidence type="ECO:0000313" key="1">
    <source>
        <dbReference type="EMBL" id="GGO97857.1"/>
    </source>
</evidence>
<reference evidence="1" key="2">
    <citation type="submission" date="2020-09" db="EMBL/GenBank/DDBJ databases">
        <authorList>
            <person name="Sun Q."/>
            <person name="Zhou Y."/>
        </authorList>
    </citation>
    <scope>NUCLEOTIDE SEQUENCE</scope>
    <source>
        <strain evidence="1">CGMCC 4.7201</strain>
    </source>
</reference>
<dbReference type="InterPro" id="IPR028082">
    <property type="entry name" value="Peripla_BP_I"/>
</dbReference>
<evidence type="ECO:0000313" key="2">
    <source>
        <dbReference type="Proteomes" id="UP000641932"/>
    </source>
</evidence>
<accession>A0A918E1I8</accession>
<keyword evidence="2" id="KW-1185">Reference proteome</keyword>
<dbReference type="SUPFAM" id="SSF53822">
    <property type="entry name" value="Periplasmic binding protein-like I"/>
    <property type="match status" value="1"/>
</dbReference>
<dbReference type="EMBL" id="BMMS01000035">
    <property type="protein sequence ID" value="GGO97857.1"/>
    <property type="molecule type" value="Genomic_DNA"/>
</dbReference>
<organism evidence="1 2">
    <name type="scientific">Wenjunlia tyrosinilytica</name>
    <dbReference type="NCBI Taxonomy" id="1544741"/>
    <lineage>
        <taxon>Bacteria</taxon>
        <taxon>Bacillati</taxon>
        <taxon>Actinomycetota</taxon>
        <taxon>Actinomycetes</taxon>
        <taxon>Kitasatosporales</taxon>
        <taxon>Streptomycetaceae</taxon>
        <taxon>Wenjunlia</taxon>
    </lineage>
</organism>
<proteinExistence type="predicted"/>
<name>A0A918E1I8_9ACTN</name>
<gene>
    <name evidence="1" type="ORF">GCM10012280_60630</name>
</gene>
<dbReference type="Proteomes" id="UP000641932">
    <property type="component" value="Unassembled WGS sequence"/>
</dbReference>
<sequence length="121" mass="13130">MTIPFRAVTYQKPSRNAGAPGAIVAEGPEMYVGANYAKKIGRTDVRFIAGDYSRQVEAAIKSGALYGTVNQSPILEGRLAAKYAHDWLTGHKQSVPRPNALIPLPLITKENVDQHPAEWSG</sequence>
<comment type="caution">
    <text evidence="1">The sequence shown here is derived from an EMBL/GenBank/DDBJ whole genome shotgun (WGS) entry which is preliminary data.</text>
</comment>